<dbReference type="Proteomes" id="UP000181901">
    <property type="component" value="Unassembled WGS sequence"/>
</dbReference>
<evidence type="ECO:0000259" key="2">
    <source>
        <dbReference type="Pfam" id="PF07811"/>
    </source>
</evidence>
<proteinExistence type="predicted"/>
<keyword evidence="1" id="KW-0812">Transmembrane</keyword>
<dbReference type="Pfam" id="PF07811">
    <property type="entry name" value="TadE"/>
    <property type="match status" value="1"/>
</dbReference>
<organism evidence="3 4">
    <name type="scientific">Pseudodesulfovibrio hydrargyri</name>
    <dbReference type="NCBI Taxonomy" id="2125990"/>
    <lineage>
        <taxon>Bacteria</taxon>
        <taxon>Pseudomonadati</taxon>
        <taxon>Thermodesulfobacteriota</taxon>
        <taxon>Desulfovibrionia</taxon>
        <taxon>Desulfovibrionales</taxon>
        <taxon>Desulfovibrionaceae</taxon>
    </lineage>
</organism>
<sequence length="155" mass="16778">MHKNRNNTRRAGLAAVETALILPILFMLVMAVIEGGNAVYAYMTVQKAAQLGARYAATGRGAEEGTRLNDIIEATQAGLTTLKQSNIVISVRSWPDVRATGDGIDNDPGAPCQLAEVAVVYNYEPFTPLVAPLLPDTIPLRGFDRKVNEPWKPCN</sequence>
<gene>
    <name evidence="3" type="ORF">BerOc1_02611</name>
</gene>
<keyword evidence="1" id="KW-0472">Membrane</keyword>
<evidence type="ECO:0000313" key="4">
    <source>
        <dbReference type="Proteomes" id="UP000181901"/>
    </source>
</evidence>
<name>A0A1J5MVW0_9BACT</name>
<evidence type="ECO:0000256" key="1">
    <source>
        <dbReference type="SAM" id="Phobius"/>
    </source>
</evidence>
<feature type="domain" description="TadE-like" evidence="2">
    <location>
        <begin position="12"/>
        <end position="54"/>
    </location>
</feature>
<dbReference type="AlphaFoldDB" id="A0A1J5MVW0"/>
<dbReference type="InterPro" id="IPR012495">
    <property type="entry name" value="TadE-like_dom"/>
</dbReference>
<accession>A0A1J5MVW0</accession>
<keyword evidence="4" id="KW-1185">Reference proteome</keyword>
<feature type="transmembrane region" description="Helical" evidence="1">
    <location>
        <begin position="12"/>
        <end position="33"/>
    </location>
</feature>
<dbReference type="RefSeq" id="WP_071546089.1">
    <property type="nucleotide sequence ID" value="NZ_LKAQ01000004.1"/>
</dbReference>
<reference evidence="3 4" key="1">
    <citation type="submission" date="2015-09" db="EMBL/GenBank/DDBJ databases">
        <title>Genome of Desulfovibrio dechloracetivorans BerOc1, a mercury methylating strain isolated from highly hydrocarbons and metals contaminated coastal sediments.</title>
        <authorList>
            <person name="Goni Urriza M."/>
            <person name="Gassie C."/>
            <person name="Bouchez O."/>
            <person name="Klopp C."/>
            <person name="Ranchou-Peyruse A."/>
            <person name="Remy G."/>
        </authorList>
    </citation>
    <scope>NUCLEOTIDE SEQUENCE [LARGE SCALE GENOMIC DNA]</scope>
    <source>
        <strain evidence="3 4">BerOc1</strain>
    </source>
</reference>
<comment type="caution">
    <text evidence="3">The sequence shown here is derived from an EMBL/GenBank/DDBJ whole genome shotgun (WGS) entry which is preliminary data.</text>
</comment>
<keyword evidence="1" id="KW-1133">Transmembrane helix</keyword>
<dbReference type="OrthoDB" id="5458110at2"/>
<evidence type="ECO:0000313" key="3">
    <source>
        <dbReference type="EMBL" id="OIQ50670.1"/>
    </source>
</evidence>
<protein>
    <submittedName>
        <fullName evidence="3">TadE-like protein</fullName>
    </submittedName>
</protein>
<dbReference type="EMBL" id="LKAQ01000004">
    <property type="protein sequence ID" value="OIQ50670.1"/>
    <property type="molecule type" value="Genomic_DNA"/>
</dbReference>